<evidence type="ECO:0000313" key="2">
    <source>
        <dbReference type="Proteomes" id="UP000278807"/>
    </source>
</evidence>
<dbReference type="Proteomes" id="UP000278807">
    <property type="component" value="Unassembled WGS sequence"/>
</dbReference>
<proteinExistence type="predicted"/>
<reference evidence="3" key="1">
    <citation type="submission" date="2017-02" db="UniProtKB">
        <authorList>
            <consortium name="WormBaseParasite"/>
        </authorList>
    </citation>
    <scope>IDENTIFICATION</scope>
</reference>
<reference evidence="1 2" key="2">
    <citation type="submission" date="2018-11" db="EMBL/GenBank/DDBJ databases">
        <authorList>
            <consortium name="Pathogen Informatics"/>
        </authorList>
    </citation>
    <scope>NUCLEOTIDE SEQUENCE [LARGE SCALE GENOMIC DNA]</scope>
</reference>
<protein>
    <submittedName>
        <fullName evidence="3">Secreted protein</fullName>
    </submittedName>
</protein>
<accession>A0A0R3TNI6</accession>
<evidence type="ECO:0000313" key="3">
    <source>
        <dbReference type="WBParaSite" id="HNAJ_0000895101-mRNA-1"/>
    </source>
</evidence>
<name>A0A0R3TNI6_RODNA</name>
<organism evidence="3">
    <name type="scientific">Rodentolepis nana</name>
    <name type="common">Dwarf tapeworm</name>
    <name type="synonym">Hymenolepis nana</name>
    <dbReference type="NCBI Taxonomy" id="102285"/>
    <lineage>
        <taxon>Eukaryota</taxon>
        <taxon>Metazoa</taxon>
        <taxon>Spiralia</taxon>
        <taxon>Lophotrochozoa</taxon>
        <taxon>Platyhelminthes</taxon>
        <taxon>Cestoda</taxon>
        <taxon>Eucestoda</taxon>
        <taxon>Cyclophyllidea</taxon>
        <taxon>Hymenolepididae</taxon>
        <taxon>Rodentolepis</taxon>
    </lineage>
</organism>
<keyword evidence="2" id="KW-1185">Reference proteome</keyword>
<sequence length="100" mass="11411">MNSCWPRTRVLFDSMITRRVIALMALMIPLPSGNSAVLSWTIRFKEAKRNSFSDSRDASRAKRGRLKTDSIVAKRHFRTVDNSPSEIVGSSKKRELVCRN</sequence>
<dbReference type="EMBL" id="UZAE01012443">
    <property type="protein sequence ID" value="VDO05164.1"/>
    <property type="molecule type" value="Genomic_DNA"/>
</dbReference>
<dbReference type="AlphaFoldDB" id="A0A0R3TNI6"/>
<evidence type="ECO:0000313" key="1">
    <source>
        <dbReference type="EMBL" id="VDO05164.1"/>
    </source>
</evidence>
<dbReference type="WBParaSite" id="HNAJ_0000895101-mRNA-1">
    <property type="protein sequence ID" value="HNAJ_0000895101-mRNA-1"/>
    <property type="gene ID" value="HNAJ_0000895101"/>
</dbReference>
<gene>
    <name evidence="1" type="ORF">HNAJ_LOCUS8947</name>
</gene>